<dbReference type="AlphaFoldDB" id="A0AA38WZ62"/>
<feature type="compositionally biased region" description="Acidic residues" evidence="1">
    <location>
        <begin position="263"/>
        <end position="276"/>
    </location>
</feature>
<dbReference type="Proteomes" id="UP001172673">
    <property type="component" value="Unassembled WGS sequence"/>
</dbReference>
<evidence type="ECO:0000313" key="2">
    <source>
        <dbReference type="EMBL" id="KAJ9603813.1"/>
    </source>
</evidence>
<keyword evidence="3" id="KW-1185">Reference proteome</keyword>
<comment type="caution">
    <text evidence="2">The sequence shown here is derived from an EMBL/GenBank/DDBJ whole genome shotgun (WGS) entry which is preliminary data.</text>
</comment>
<gene>
    <name evidence="2" type="ORF">H2200_011999</name>
</gene>
<evidence type="ECO:0000313" key="3">
    <source>
        <dbReference type="Proteomes" id="UP001172673"/>
    </source>
</evidence>
<organism evidence="2 3">
    <name type="scientific">Cladophialophora chaetospira</name>
    <dbReference type="NCBI Taxonomy" id="386627"/>
    <lineage>
        <taxon>Eukaryota</taxon>
        <taxon>Fungi</taxon>
        <taxon>Dikarya</taxon>
        <taxon>Ascomycota</taxon>
        <taxon>Pezizomycotina</taxon>
        <taxon>Eurotiomycetes</taxon>
        <taxon>Chaetothyriomycetidae</taxon>
        <taxon>Chaetothyriales</taxon>
        <taxon>Herpotrichiellaceae</taxon>
        <taxon>Cladophialophora</taxon>
    </lineage>
</organism>
<dbReference type="EMBL" id="JAPDRK010000021">
    <property type="protein sequence ID" value="KAJ9603813.1"/>
    <property type="molecule type" value="Genomic_DNA"/>
</dbReference>
<evidence type="ECO:0000256" key="1">
    <source>
        <dbReference type="SAM" id="MobiDB-lite"/>
    </source>
</evidence>
<name>A0AA38WZ62_9EURO</name>
<feature type="compositionally biased region" description="Basic and acidic residues" evidence="1">
    <location>
        <begin position="308"/>
        <end position="317"/>
    </location>
</feature>
<protein>
    <submittedName>
        <fullName evidence="2">Uncharacterized protein</fullName>
    </submittedName>
</protein>
<feature type="compositionally biased region" description="Acidic residues" evidence="1">
    <location>
        <begin position="285"/>
        <end position="301"/>
    </location>
</feature>
<proteinExistence type="predicted"/>
<sequence>MSTATEPNSNKRRHQEVTGKTIMTRVVFENEVASEWFFVQADQVPKISNMIASINEEMNLIEGIRDDVDNMSYTFRGNHIWHPFMLLQETSTKKHGLAHTRYITLNATNPRNYSFWYDRNVEHGNEDGLRAEMHIHLKDDFPSANAQAVLKFQEECSEAGEELTALSDYPLRQVLLDDIKKPLEEWYPGLCAPPNPTDIVHAPMTKEVFPVRYIEDPMRISNCPRCVMIAHERGLLVFGRRFMAKLRDQAKREAELAVQADGPLEDESANDNDNEVGNEIANEVDNADEMDVDGDEVDGDDNALLRGDGFEERDGDD</sequence>
<reference evidence="2" key="1">
    <citation type="submission" date="2022-10" db="EMBL/GenBank/DDBJ databases">
        <title>Culturing micro-colonial fungi from biological soil crusts in the Mojave desert and describing Neophaeococcomyces mojavensis, and introducing the new genera and species Taxawa tesnikishii.</title>
        <authorList>
            <person name="Kurbessoian T."/>
            <person name="Stajich J.E."/>
        </authorList>
    </citation>
    <scope>NUCLEOTIDE SEQUENCE</scope>
    <source>
        <strain evidence="2">TK_41</strain>
    </source>
</reference>
<feature type="region of interest" description="Disordered" evidence="1">
    <location>
        <begin position="257"/>
        <end position="317"/>
    </location>
</feature>
<accession>A0AA38WZ62</accession>